<dbReference type="EC" id="5.6.2.4" evidence="13"/>
<evidence type="ECO:0000313" key="17">
    <source>
        <dbReference type="EMBL" id="VAW64960.1"/>
    </source>
</evidence>
<dbReference type="Pfam" id="PF13361">
    <property type="entry name" value="UvrD_C"/>
    <property type="match status" value="1"/>
</dbReference>
<dbReference type="Pfam" id="PF00580">
    <property type="entry name" value="UvrD-helicase"/>
    <property type="match status" value="1"/>
</dbReference>
<keyword evidence="11" id="KW-0413">Isomerase</keyword>
<evidence type="ECO:0000256" key="3">
    <source>
        <dbReference type="ARBA" id="ARBA00022741"/>
    </source>
</evidence>
<evidence type="ECO:0000256" key="11">
    <source>
        <dbReference type="ARBA" id="ARBA00023235"/>
    </source>
</evidence>
<evidence type="ECO:0000256" key="14">
    <source>
        <dbReference type="ARBA" id="ARBA00048988"/>
    </source>
</evidence>
<evidence type="ECO:0000256" key="8">
    <source>
        <dbReference type="ARBA" id="ARBA00022840"/>
    </source>
</evidence>
<evidence type="ECO:0000256" key="5">
    <source>
        <dbReference type="ARBA" id="ARBA00022801"/>
    </source>
</evidence>
<dbReference type="InterPro" id="IPR011335">
    <property type="entry name" value="Restrct_endonuc-II-like"/>
</dbReference>
<sequence>MSQQAANPKINATVTASAGSGKTYMLVTRIVRLLLEGTDPSSILALTFTRKAAAEMQQRLSERLYQLATVDDAQLLKLLTELDLNADYQHKARALYEAHQYCDYPVRTLTFHSFCQDLLSRFPLEADVPPNFDLLESSDLLRQQARDALFNEATLNMNGELATHLQQLMQHCDGLFNLQKVLDDFLQHRSDWWAFTDHEKNNKALFASQQLAASLNYNAELDPLNDFFNDLLIQRITQFAKLLAQAKGKKNLEFAERLANWLVNKEKNHAAFQLVRGCFLTQKNSPLSRKDTPALRKNLGDDDADIFLESHDIISHKIIDTLEQLNKQHCWQLNHHWFFCGEKFIEHYQTLKRQQRLLDFTDLEWRSYKLLQDSENALWIQYKLDQKIQHLLIDEFQDTNPTQWQLILPLLEEMAAAEPEQHRSVFLVGDEKQSIYSFRRAKPELQQQASNWLAQHLNAQAFPLNKSWRSSPAIINTVNAVFSQDEYLVNLPTFIEHETHHKKLAGLVEVLPLWRMNDLDEKVESVYCRNPLQQPRAETAGIHQKEAAQIAQHIKQLIKNKTAVEENNKQRPLNYNDIFILLRKRAHVADYERALRDAGIAYLGTNRGTLLSCLEIQDMEALLDTLLTPFNNLALAQVLKSPLFSASDDDLQLLVAHTHQGNWFEKLEPLSLELDEHHPLHRAWFYLNAWRSLADKIPVHDLLDKIFSQADVLERYKRTTPEPLQARVQANLTLFLEMALDLDSGRYPSLMHFLFYLRSLKNTPSDAPDEAPMQTREPRVRIMTIHASKGLEAPVVYLADTINIAKDRSSLSTLIDWRVEDKQPTHFQLVPSAKRRDSITKKLTEQLKEAQKKEDANLLYVAITRARQYLFISGCQPDKGPFSNWYQPVLNALQSLTGNTEDAYLSYAVGEKTTCDAADKKQTSKDKIKPEIDTALTQKIKSHEMPQTILAPSKIKTDFSSNNIEPLSENSSIQAIQRGTAIHRMLELLTLGNHSDELILQKIMFEIQVENESSLNDWLSIAKNNYKNPALQNIFKPEKALHVFDECPIQYNKNKNENKNLVSGIIDRLIITENSVTIVDYKTHQHATKENLQSIAEEYQPQMQYYADGIKTLWPDKKITACLLFTECSELFYIDVHCCPVKEV</sequence>
<dbReference type="InterPro" id="IPR027417">
    <property type="entry name" value="P-loop_NTPase"/>
</dbReference>
<dbReference type="PANTHER" id="PTHR11070:SF2">
    <property type="entry name" value="ATP-DEPENDENT DNA HELICASE SRS2"/>
    <property type="match status" value="1"/>
</dbReference>
<dbReference type="GO" id="GO:0003677">
    <property type="term" value="F:DNA binding"/>
    <property type="evidence" value="ECO:0007669"/>
    <property type="project" value="UniProtKB-KW"/>
</dbReference>
<dbReference type="GO" id="GO:0000725">
    <property type="term" value="P:recombinational repair"/>
    <property type="evidence" value="ECO:0007669"/>
    <property type="project" value="TreeGrafter"/>
</dbReference>
<keyword evidence="9" id="KW-0238">DNA-binding</keyword>
<dbReference type="InterPro" id="IPR038726">
    <property type="entry name" value="PDDEXK_AddAB-type"/>
</dbReference>
<evidence type="ECO:0000256" key="2">
    <source>
        <dbReference type="ARBA" id="ARBA00022722"/>
    </source>
</evidence>
<keyword evidence="2" id="KW-0540">Nuclease</keyword>
<dbReference type="Gene3D" id="3.40.50.300">
    <property type="entry name" value="P-loop containing nucleotide triphosphate hydrolases"/>
    <property type="match status" value="4"/>
</dbReference>
<dbReference type="PANTHER" id="PTHR11070">
    <property type="entry name" value="UVRD / RECB / PCRA DNA HELICASE FAMILY MEMBER"/>
    <property type="match status" value="1"/>
</dbReference>
<keyword evidence="5" id="KW-0378">Hydrolase</keyword>
<evidence type="ECO:0000256" key="1">
    <source>
        <dbReference type="ARBA" id="ARBA00009922"/>
    </source>
</evidence>
<keyword evidence="6 17" id="KW-0347">Helicase</keyword>
<feature type="domain" description="UvrD-like helicase ATP-binding" evidence="15">
    <location>
        <begin position="1"/>
        <end position="471"/>
    </location>
</feature>
<proteinExistence type="inferred from homology"/>
<evidence type="ECO:0000256" key="10">
    <source>
        <dbReference type="ARBA" id="ARBA00023204"/>
    </source>
</evidence>
<evidence type="ECO:0000259" key="16">
    <source>
        <dbReference type="PROSITE" id="PS51217"/>
    </source>
</evidence>
<evidence type="ECO:0000256" key="13">
    <source>
        <dbReference type="ARBA" id="ARBA00034808"/>
    </source>
</evidence>
<dbReference type="GO" id="GO:0004527">
    <property type="term" value="F:exonuclease activity"/>
    <property type="evidence" value="ECO:0007669"/>
    <property type="project" value="UniProtKB-KW"/>
</dbReference>
<protein>
    <recommendedName>
        <fullName evidence="13">DNA 3'-5' helicase</fullName>
        <ecNumber evidence="13">5.6.2.4</ecNumber>
    </recommendedName>
</protein>
<comment type="catalytic activity">
    <reaction evidence="12">
        <text>Couples ATP hydrolysis with the unwinding of duplex DNA by translocating in the 3'-5' direction.</text>
        <dbReference type="EC" id="5.6.2.4"/>
    </reaction>
</comment>
<name>A0A3B0XJU0_9ZZZZ</name>
<dbReference type="Pfam" id="PF12705">
    <property type="entry name" value="PDDEXK_1"/>
    <property type="match status" value="1"/>
</dbReference>
<dbReference type="EMBL" id="UOFH01000302">
    <property type="protein sequence ID" value="VAW64960.1"/>
    <property type="molecule type" value="Genomic_DNA"/>
</dbReference>
<evidence type="ECO:0000256" key="6">
    <source>
        <dbReference type="ARBA" id="ARBA00022806"/>
    </source>
</evidence>
<evidence type="ECO:0000259" key="15">
    <source>
        <dbReference type="PROSITE" id="PS51198"/>
    </source>
</evidence>
<comment type="similarity">
    <text evidence="1">Belongs to the helicase family. UvrD subfamily.</text>
</comment>
<dbReference type="SUPFAM" id="SSF52980">
    <property type="entry name" value="Restriction endonuclease-like"/>
    <property type="match status" value="1"/>
</dbReference>
<dbReference type="GO" id="GO:0005829">
    <property type="term" value="C:cytosol"/>
    <property type="evidence" value="ECO:0007669"/>
    <property type="project" value="TreeGrafter"/>
</dbReference>
<dbReference type="SUPFAM" id="SSF52540">
    <property type="entry name" value="P-loop containing nucleoside triphosphate hydrolases"/>
    <property type="match status" value="1"/>
</dbReference>
<dbReference type="Gene3D" id="3.90.320.10">
    <property type="match status" value="1"/>
</dbReference>
<evidence type="ECO:0000256" key="7">
    <source>
        <dbReference type="ARBA" id="ARBA00022839"/>
    </source>
</evidence>
<dbReference type="InterPro" id="IPR000212">
    <property type="entry name" value="DNA_helicase_UvrD/REP"/>
</dbReference>
<evidence type="ECO:0000256" key="9">
    <source>
        <dbReference type="ARBA" id="ARBA00023125"/>
    </source>
</evidence>
<keyword evidence="3" id="KW-0547">Nucleotide-binding</keyword>
<evidence type="ECO:0000256" key="12">
    <source>
        <dbReference type="ARBA" id="ARBA00034617"/>
    </source>
</evidence>
<dbReference type="Gene3D" id="1.10.10.160">
    <property type="match status" value="1"/>
</dbReference>
<keyword evidence="8" id="KW-0067">ATP-binding</keyword>
<gene>
    <name evidence="17" type="ORF">MNBD_GAMMA08-1995</name>
</gene>
<keyword evidence="7" id="KW-0269">Exonuclease</keyword>
<reference evidence="17" key="1">
    <citation type="submission" date="2018-06" db="EMBL/GenBank/DDBJ databases">
        <authorList>
            <person name="Zhirakovskaya E."/>
        </authorList>
    </citation>
    <scope>NUCLEOTIDE SEQUENCE</scope>
</reference>
<dbReference type="GO" id="GO:0033202">
    <property type="term" value="C:DNA helicase complex"/>
    <property type="evidence" value="ECO:0007669"/>
    <property type="project" value="TreeGrafter"/>
</dbReference>
<keyword evidence="10" id="KW-0234">DNA repair</keyword>
<evidence type="ECO:0000256" key="4">
    <source>
        <dbReference type="ARBA" id="ARBA00022763"/>
    </source>
</evidence>
<dbReference type="InterPro" id="IPR013986">
    <property type="entry name" value="DExx_box_DNA_helicase_dom_sf"/>
</dbReference>
<dbReference type="InterPro" id="IPR014017">
    <property type="entry name" value="DNA_helicase_UvrD-like_C"/>
</dbReference>
<dbReference type="Gene3D" id="1.10.486.10">
    <property type="entry name" value="PCRA, domain 4"/>
    <property type="match status" value="1"/>
</dbReference>
<dbReference type="PROSITE" id="PS51198">
    <property type="entry name" value="UVRD_HELICASE_ATP_BIND"/>
    <property type="match status" value="1"/>
</dbReference>
<organism evidence="17">
    <name type="scientific">hydrothermal vent metagenome</name>
    <dbReference type="NCBI Taxonomy" id="652676"/>
    <lineage>
        <taxon>unclassified sequences</taxon>
        <taxon>metagenomes</taxon>
        <taxon>ecological metagenomes</taxon>
    </lineage>
</organism>
<dbReference type="PROSITE" id="PS51217">
    <property type="entry name" value="UVRD_HELICASE_CTER"/>
    <property type="match status" value="1"/>
</dbReference>
<comment type="catalytic activity">
    <reaction evidence="14">
        <text>ATP + H2O = ADP + phosphate + H(+)</text>
        <dbReference type="Rhea" id="RHEA:13065"/>
        <dbReference type="ChEBI" id="CHEBI:15377"/>
        <dbReference type="ChEBI" id="CHEBI:15378"/>
        <dbReference type="ChEBI" id="CHEBI:30616"/>
        <dbReference type="ChEBI" id="CHEBI:43474"/>
        <dbReference type="ChEBI" id="CHEBI:456216"/>
        <dbReference type="EC" id="5.6.2.4"/>
    </reaction>
</comment>
<dbReference type="InterPro" id="IPR014016">
    <property type="entry name" value="UvrD-like_ATP-bd"/>
</dbReference>
<dbReference type="AlphaFoldDB" id="A0A3B0XJU0"/>
<dbReference type="GO" id="GO:0043138">
    <property type="term" value="F:3'-5' DNA helicase activity"/>
    <property type="evidence" value="ECO:0007669"/>
    <property type="project" value="UniProtKB-EC"/>
</dbReference>
<dbReference type="InterPro" id="IPR011604">
    <property type="entry name" value="PDDEXK-like_dom_sf"/>
</dbReference>
<dbReference type="GO" id="GO:0005524">
    <property type="term" value="F:ATP binding"/>
    <property type="evidence" value="ECO:0007669"/>
    <property type="project" value="UniProtKB-KW"/>
</dbReference>
<feature type="domain" description="UvrD-like helicase C-terminal" evidence="16">
    <location>
        <begin position="492"/>
        <end position="790"/>
    </location>
</feature>
<accession>A0A3B0XJU0</accession>
<keyword evidence="4" id="KW-0227">DNA damage</keyword>